<dbReference type="PANTHER" id="PTHR36733">
    <property type="entry name" value="CELL WALL PROTEIN-RELATED"/>
    <property type="match status" value="1"/>
</dbReference>
<name>A0AAV9C776_ACOCL</name>
<evidence type="ECO:0008006" key="5">
    <source>
        <dbReference type="Google" id="ProtNLM"/>
    </source>
</evidence>
<feature type="region of interest" description="Disordered" evidence="1">
    <location>
        <begin position="30"/>
        <end position="61"/>
    </location>
</feature>
<gene>
    <name evidence="3" type="ORF">QJS10_CPB21g00696</name>
</gene>
<keyword evidence="4" id="KW-1185">Reference proteome</keyword>
<comment type="caution">
    <text evidence="3">The sequence shown here is derived from an EMBL/GenBank/DDBJ whole genome shotgun (WGS) entry which is preliminary data.</text>
</comment>
<dbReference type="PANTHER" id="PTHR36733:SF1">
    <property type="entry name" value="CELL WALL PROTEIN-RELATED"/>
    <property type="match status" value="1"/>
</dbReference>
<evidence type="ECO:0000256" key="1">
    <source>
        <dbReference type="SAM" id="MobiDB-lite"/>
    </source>
</evidence>
<reference evidence="3" key="1">
    <citation type="journal article" date="2023" name="Nat. Commun.">
        <title>Diploid and tetraploid genomes of Acorus and the evolution of monocots.</title>
        <authorList>
            <person name="Ma L."/>
            <person name="Liu K.W."/>
            <person name="Li Z."/>
            <person name="Hsiao Y.Y."/>
            <person name="Qi Y."/>
            <person name="Fu T."/>
            <person name="Tang G.D."/>
            <person name="Zhang D."/>
            <person name="Sun W.H."/>
            <person name="Liu D.K."/>
            <person name="Li Y."/>
            <person name="Chen G.Z."/>
            <person name="Liu X.D."/>
            <person name="Liao X.Y."/>
            <person name="Jiang Y.T."/>
            <person name="Yu X."/>
            <person name="Hao Y."/>
            <person name="Huang J."/>
            <person name="Zhao X.W."/>
            <person name="Ke S."/>
            <person name="Chen Y.Y."/>
            <person name="Wu W.L."/>
            <person name="Hsu J.L."/>
            <person name="Lin Y.F."/>
            <person name="Huang M.D."/>
            <person name="Li C.Y."/>
            <person name="Huang L."/>
            <person name="Wang Z.W."/>
            <person name="Zhao X."/>
            <person name="Zhong W.Y."/>
            <person name="Peng D.H."/>
            <person name="Ahmad S."/>
            <person name="Lan S."/>
            <person name="Zhang J.S."/>
            <person name="Tsai W.C."/>
            <person name="Van de Peer Y."/>
            <person name="Liu Z.J."/>
        </authorList>
    </citation>
    <scope>NUCLEOTIDE SEQUENCE</scope>
    <source>
        <strain evidence="3">CP</strain>
    </source>
</reference>
<reference evidence="3" key="2">
    <citation type="submission" date="2023-06" db="EMBL/GenBank/DDBJ databases">
        <authorList>
            <person name="Ma L."/>
            <person name="Liu K.-W."/>
            <person name="Li Z."/>
            <person name="Hsiao Y.-Y."/>
            <person name="Qi Y."/>
            <person name="Fu T."/>
            <person name="Tang G."/>
            <person name="Zhang D."/>
            <person name="Sun W.-H."/>
            <person name="Liu D.-K."/>
            <person name="Li Y."/>
            <person name="Chen G.-Z."/>
            <person name="Liu X.-D."/>
            <person name="Liao X.-Y."/>
            <person name="Jiang Y.-T."/>
            <person name="Yu X."/>
            <person name="Hao Y."/>
            <person name="Huang J."/>
            <person name="Zhao X.-W."/>
            <person name="Ke S."/>
            <person name="Chen Y.-Y."/>
            <person name="Wu W.-L."/>
            <person name="Hsu J.-L."/>
            <person name="Lin Y.-F."/>
            <person name="Huang M.-D."/>
            <person name="Li C.-Y."/>
            <person name="Huang L."/>
            <person name="Wang Z.-W."/>
            <person name="Zhao X."/>
            <person name="Zhong W.-Y."/>
            <person name="Peng D.-H."/>
            <person name="Ahmad S."/>
            <person name="Lan S."/>
            <person name="Zhang J.-S."/>
            <person name="Tsai W.-C."/>
            <person name="Van De Peer Y."/>
            <person name="Liu Z.-J."/>
        </authorList>
    </citation>
    <scope>NUCLEOTIDE SEQUENCE</scope>
    <source>
        <strain evidence="3">CP</strain>
        <tissue evidence="3">Leaves</tissue>
    </source>
</reference>
<dbReference type="InterPro" id="IPR034565">
    <property type="entry name" value="Put_cell_wall"/>
</dbReference>
<evidence type="ECO:0000313" key="3">
    <source>
        <dbReference type="EMBL" id="KAK1284183.1"/>
    </source>
</evidence>
<dbReference type="EMBL" id="JAUJYO010000021">
    <property type="protein sequence ID" value="KAK1284183.1"/>
    <property type="molecule type" value="Genomic_DNA"/>
</dbReference>
<dbReference type="AlphaFoldDB" id="A0AAV9C776"/>
<feature type="region of interest" description="Disordered" evidence="1">
    <location>
        <begin position="108"/>
        <end position="134"/>
    </location>
</feature>
<organism evidence="3 4">
    <name type="scientific">Acorus calamus</name>
    <name type="common">Sweet flag</name>
    <dbReference type="NCBI Taxonomy" id="4465"/>
    <lineage>
        <taxon>Eukaryota</taxon>
        <taxon>Viridiplantae</taxon>
        <taxon>Streptophyta</taxon>
        <taxon>Embryophyta</taxon>
        <taxon>Tracheophyta</taxon>
        <taxon>Spermatophyta</taxon>
        <taxon>Magnoliopsida</taxon>
        <taxon>Liliopsida</taxon>
        <taxon>Acoraceae</taxon>
        <taxon>Acorus</taxon>
    </lineage>
</organism>
<keyword evidence="2" id="KW-0732">Signal</keyword>
<dbReference type="Proteomes" id="UP001180020">
    <property type="component" value="Unassembled WGS sequence"/>
</dbReference>
<protein>
    <recommendedName>
        <fullName evidence="5">Cell wall protein</fullName>
    </recommendedName>
</protein>
<feature type="signal peptide" evidence="2">
    <location>
        <begin position="1"/>
        <end position="24"/>
    </location>
</feature>
<proteinExistence type="predicted"/>
<sequence>MASSFQSTLSYLLILSIILSVTQATIAGRQAPSNAKAMPHVKYPKTTSDQEGTSTDVKQPQTFHEGSVLIPGFGRFIFNPRYHPRIVGLGTDHSFGAAINSQYLPGNDDTFIPNPGHEVPNPAHVPVAPGTKAP</sequence>
<evidence type="ECO:0000313" key="4">
    <source>
        <dbReference type="Proteomes" id="UP001180020"/>
    </source>
</evidence>
<feature type="chain" id="PRO_5043967509" description="Cell wall protein" evidence="2">
    <location>
        <begin position="25"/>
        <end position="134"/>
    </location>
</feature>
<accession>A0AAV9C776</accession>
<evidence type="ECO:0000256" key="2">
    <source>
        <dbReference type="SAM" id="SignalP"/>
    </source>
</evidence>
<feature type="compositionally biased region" description="Polar residues" evidence="1">
    <location>
        <begin position="45"/>
        <end position="61"/>
    </location>
</feature>